<reference evidence="4" key="2">
    <citation type="submission" date="2018-02" db="UniProtKB">
        <authorList>
            <consortium name="EnsemblPlants"/>
        </authorList>
    </citation>
    <scope>IDENTIFICATION</scope>
    <source>
        <strain evidence="4">Williams 82</strain>
    </source>
</reference>
<accession>A0A0R0LGE0</accession>
<dbReference type="STRING" id="3847.A0A0R0LGE0"/>
<keyword evidence="1" id="KW-0479">Metal-binding</keyword>
<dbReference type="EnsemblPlants" id="KRH75944">
    <property type="protein sequence ID" value="KRH75944"/>
    <property type="gene ID" value="GLYMA_01G119200"/>
</dbReference>
<dbReference type="PANTHER" id="PTHR31286:SF171">
    <property type="entry name" value="CCHC-TYPE DOMAIN-CONTAINING PROTEIN"/>
    <property type="match status" value="1"/>
</dbReference>
<reference evidence="3" key="3">
    <citation type="submission" date="2018-07" db="EMBL/GenBank/DDBJ databases">
        <title>WGS assembly of Glycine max.</title>
        <authorList>
            <person name="Schmutz J."/>
            <person name="Cannon S."/>
            <person name="Schlueter J."/>
            <person name="Ma J."/>
            <person name="Mitros T."/>
            <person name="Nelson W."/>
            <person name="Hyten D."/>
            <person name="Song Q."/>
            <person name="Thelen J."/>
            <person name="Cheng J."/>
            <person name="Xu D."/>
            <person name="Hellsten U."/>
            <person name="May G."/>
            <person name="Yu Y."/>
            <person name="Sakurai T."/>
            <person name="Umezawa T."/>
            <person name="Bhattacharyya M."/>
            <person name="Sandhu D."/>
            <person name="Valliyodan B."/>
            <person name="Lindquist E."/>
            <person name="Peto M."/>
            <person name="Grant D."/>
            <person name="Shu S."/>
            <person name="Goodstein D."/>
            <person name="Barry K."/>
            <person name="Futrell-Griggs M."/>
            <person name="Abernathy B."/>
            <person name="Du J."/>
            <person name="Tian Z."/>
            <person name="Zhu L."/>
            <person name="Gill N."/>
            <person name="Joshi T."/>
            <person name="Libault M."/>
            <person name="Sethuraman A."/>
            <person name="Zhang X."/>
            <person name="Shinozaki K."/>
            <person name="Nguyen H."/>
            <person name="Wing R."/>
            <person name="Cregan P."/>
            <person name="Specht J."/>
            <person name="Grimwood J."/>
            <person name="Rokhsar D."/>
            <person name="Stacey G."/>
            <person name="Shoemaker R."/>
            <person name="Jackson S."/>
        </authorList>
    </citation>
    <scope>NUCLEOTIDE SEQUENCE</scope>
    <source>
        <tissue evidence="3">Callus</tissue>
    </source>
</reference>
<evidence type="ECO:0000256" key="1">
    <source>
        <dbReference type="PROSITE-ProRule" id="PRU00047"/>
    </source>
</evidence>
<keyword evidence="1" id="KW-0863">Zinc-finger</keyword>
<dbReference type="Proteomes" id="UP000008827">
    <property type="component" value="Chromosome 1"/>
</dbReference>
<organism evidence="3">
    <name type="scientific">Glycine max</name>
    <name type="common">Soybean</name>
    <name type="synonym">Glycine hispida</name>
    <dbReference type="NCBI Taxonomy" id="3847"/>
    <lineage>
        <taxon>Eukaryota</taxon>
        <taxon>Viridiplantae</taxon>
        <taxon>Streptophyta</taxon>
        <taxon>Embryophyta</taxon>
        <taxon>Tracheophyta</taxon>
        <taxon>Spermatophyta</taxon>
        <taxon>Magnoliopsida</taxon>
        <taxon>eudicotyledons</taxon>
        <taxon>Gunneridae</taxon>
        <taxon>Pentapetalae</taxon>
        <taxon>rosids</taxon>
        <taxon>fabids</taxon>
        <taxon>Fabales</taxon>
        <taxon>Fabaceae</taxon>
        <taxon>Papilionoideae</taxon>
        <taxon>50 kb inversion clade</taxon>
        <taxon>NPAAA clade</taxon>
        <taxon>indigoferoid/millettioid clade</taxon>
        <taxon>Phaseoleae</taxon>
        <taxon>Glycine</taxon>
        <taxon>Glycine subgen. Soja</taxon>
    </lineage>
</organism>
<dbReference type="GO" id="GO:0008270">
    <property type="term" value="F:zinc ion binding"/>
    <property type="evidence" value="ECO:0007669"/>
    <property type="project" value="UniProtKB-KW"/>
</dbReference>
<name>A0A0R0LGE0_SOYBN</name>
<dbReference type="PANTHER" id="PTHR31286">
    <property type="entry name" value="GLYCINE-RICH CELL WALL STRUCTURAL PROTEIN 1.8-LIKE"/>
    <property type="match status" value="1"/>
</dbReference>
<evidence type="ECO:0000313" key="5">
    <source>
        <dbReference type="Proteomes" id="UP000008827"/>
    </source>
</evidence>
<evidence type="ECO:0000313" key="3">
    <source>
        <dbReference type="EMBL" id="KRH75944.1"/>
    </source>
</evidence>
<dbReference type="InParanoid" id="A0A0R0LGE0"/>
<protein>
    <recommendedName>
        <fullName evidence="2">CCHC-type domain-containing protein</fullName>
    </recommendedName>
</protein>
<proteinExistence type="predicted"/>
<dbReference type="PROSITE" id="PS50158">
    <property type="entry name" value="ZF_CCHC"/>
    <property type="match status" value="1"/>
</dbReference>
<gene>
    <name evidence="3" type="ORF">GLYMA_01G119200</name>
</gene>
<dbReference type="GO" id="GO:0003676">
    <property type="term" value="F:nucleic acid binding"/>
    <property type="evidence" value="ECO:0007669"/>
    <property type="project" value="InterPro"/>
</dbReference>
<feature type="domain" description="CCHC-type" evidence="2">
    <location>
        <begin position="233"/>
        <end position="247"/>
    </location>
</feature>
<dbReference type="AlphaFoldDB" id="A0A0R0LGE0"/>
<evidence type="ECO:0000259" key="2">
    <source>
        <dbReference type="PROSITE" id="PS50158"/>
    </source>
</evidence>
<dbReference type="EMBL" id="CM000834">
    <property type="protein sequence ID" value="KRH75944.1"/>
    <property type="molecule type" value="Genomic_DNA"/>
</dbReference>
<dbReference type="Gramene" id="KRH75944">
    <property type="protein sequence ID" value="KRH75944"/>
    <property type="gene ID" value="GLYMA_01G119200"/>
</dbReference>
<reference evidence="3 4" key="1">
    <citation type="journal article" date="2010" name="Nature">
        <title>Genome sequence of the palaeopolyploid soybean.</title>
        <authorList>
            <person name="Schmutz J."/>
            <person name="Cannon S.B."/>
            <person name="Schlueter J."/>
            <person name="Ma J."/>
            <person name="Mitros T."/>
            <person name="Nelson W."/>
            <person name="Hyten D.L."/>
            <person name="Song Q."/>
            <person name="Thelen J.J."/>
            <person name="Cheng J."/>
            <person name="Xu D."/>
            <person name="Hellsten U."/>
            <person name="May G.D."/>
            <person name="Yu Y."/>
            <person name="Sakurai T."/>
            <person name="Umezawa T."/>
            <person name="Bhattacharyya M.K."/>
            <person name="Sandhu D."/>
            <person name="Valliyodan B."/>
            <person name="Lindquist E."/>
            <person name="Peto M."/>
            <person name="Grant D."/>
            <person name="Shu S."/>
            <person name="Goodstein D."/>
            <person name="Barry K."/>
            <person name="Futrell-Griggs M."/>
            <person name="Abernathy B."/>
            <person name="Du J."/>
            <person name="Tian Z."/>
            <person name="Zhu L."/>
            <person name="Gill N."/>
            <person name="Joshi T."/>
            <person name="Libault M."/>
            <person name="Sethuraman A."/>
            <person name="Zhang X.-C."/>
            <person name="Shinozaki K."/>
            <person name="Nguyen H.T."/>
            <person name="Wing R.A."/>
            <person name="Cregan P."/>
            <person name="Specht J."/>
            <person name="Grimwood J."/>
            <person name="Rokhsar D."/>
            <person name="Stacey G."/>
            <person name="Shoemaker R.C."/>
            <person name="Jackson S.A."/>
        </authorList>
    </citation>
    <scope>NUCLEOTIDE SEQUENCE</scope>
    <source>
        <strain evidence="4">cv. Williams 82</strain>
        <tissue evidence="3">Callus</tissue>
    </source>
</reference>
<dbReference type="InterPro" id="IPR040256">
    <property type="entry name" value="At4g02000-like"/>
</dbReference>
<sequence>MIFFFFNVKWDTCKRDFNNQLGQEAPDDGGSFVQPKASFKDRTMENKAKTPIRLKRDLIRENLARINFQNGNPSKPMFHTDDSVFEGQCIPWQDALVGFDMMDIRNDSFMLKFDLGEDRDLVMDEGPLMVFDHYLTMQLWSPEFAFPTTTIDKKMVWIRFPGLNLYFYDESILLALATRVGSPIKANENTLDFTRGRVARVCVEVDLNKPVIGKVWMKGHWYKVEYEGLHHICSNCGCYGHLIRECKIQKPMKENF</sequence>
<keyword evidence="5" id="KW-1185">Reference proteome</keyword>
<dbReference type="InterPro" id="IPR001878">
    <property type="entry name" value="Znf_CCHC"/>
</dbReference>
<evidence type="ECO:0000313" key="4">
    <source>
        <dbReference type="EnsemblPlants" id="KRH75944"/>
    </source>
</evidence>
<dbReference type="OMA" id="LASDNEM"/>
<keyword evidence="1" id="KW-0862">Zinc</keyword>